<dbReference type="PROSITE" id="PS50157">
    <property type="entry name" value="ZINC_FINGER_C2H2_2"/>
    <property type="match status" value="1"/>
</dbReference>
<evidence type="ECO:0000256" key="4">
    <source>
        <dbReference type="ARBA" id="ARBA00022833"/>
    </source>
</evidence>
<evidence type="ECO:0000256" key="6">
    <source>
        <dbReference type="SAM" id="MobiDB-lite"/>
    </source>
</evidence>
<dbReference type="PANTHER" id="PTHR47287">
    <property type="entry name" value="C2H2 AND C2HC ZINC FINGERS SUPERFAMILY PROTEIN"/>
    <property type="match status" value="1"/>
</dbReference>
<dbReference type="AlphaFoldDB" id="A0A2I4GID0"/>
<dbReference type="GeneID" id="109008115"/>
<gene>
    <name evidence="8" type="primary">LOC109008115</name>
</gene>
<comment type="subcellular location">
    <subcellularLocation>
        <location evidence="1">Nucleus</location>
    </subcellularLocation>
</comment>
<dbReference type="GO" id="GO:0008270">
    <property type="term" value="F:zinc ion binding"/>
    <property type="evidence" value="ECO:0007669"/>
    <property type="project" value="UniProtKB-KW"/>
</dbReference>
<dbReference type="PANTHER" id="PTHR47287:SF15">
    <property type="entry name" value="ZINC FINGER PROTEIN 3-LIKE"/>
    <property type="match status" value="1"/>
</dbReference>
<keyword evidence="5" id="KW-0539">Nucleus</keyword>
<organism evidence="7 8">
    <name type="scientific">Juglans regia</name>
    <name type="common">English walnut</name>
    <dbReference type="NCBI Taxonomy" id="51240"/>
    <lineage>
        <taxon>Eukaryota</taxon>
        <taxon>Viridiplantae</taxon>
        <taxon>Streptophyta</taxon>
        <taxon>Embryophyta</taxon>
        <taxon>Tracheophyta</taxon>
        <taxon>Spermatophyta</taxon>
        <taxon>Magnoliopsida</taxon>
        <taxon>eudicotyledons</taxon>
        <taxon>Gunneridae</taxon>
        <taxon>Pentapetalae</taxon>
        <taxon>rosids</taxon>
        <taxon>fabids</taxon>
        <taxon>Fagales</taxon>
        <taxon>Juglandaceae</taxon>
        <taxon>Juglans</taxon>
    </lineage>
</organism>
<dbReference type="GO" id="GO:0005634">
    <property type="term" value="C:nucleus"/>
    <property type="evidence" value="ECO:0007669"/>
    <property type="project" value="UniProtKB-SubCell"/>
</dbReference>
<dbReference type="KEGG" id="jre:109008115"/>
<accession>A0A2I4GID0</accession>
<dbReference type="Gramene" id="Jr03_06290_p1">
    <property type="protein sequence ID" value="cds.Jr03_06290_p1"/>
    <property type="gene ID" value="Jr03_06290"/>
</dbReference>
<dbReference type="RefSeq" id="XP_018843641.1">
    <property type="nucleotide sequence ID" value="XM_018988096.1"/>
</dbReference>
<dbReference type="STRING" id="51240.A0A2I4GID0"/>
<evidence type="ECO:0000256" key="5">
    <source>
        <dbReference type="ARBA" id="ARBA00023242"/>
    </source>
</evidence>
<evidence type="ECO:0000256" key="2">
    <source>
        <dbReference type="ARBA" id="ARBA00022723"/>
    </source>
</evidence>
<sequence length="224" mass="25255">MKRIFSCKYCNKKFSNSQALGGHQNAHKHERAATKKDNVIYVPLLPAFEQYTDHRPLFNHPYLAMAAATVPLHGSMISETLGIQRHSIMIHKPYHRRSDSTWPHGWKRLANVMSSQAAIMDDRSQYYLQAASTQSLHRHVLARSGELRPLDMTVFNTSSTTNATFNGRVVPRGRRTIFLTTSLPFSNRSDSSSSSNSHNQQRETTPVAEVLDLSPTSFLPTSLC</sequence>
<evidence type="ECO:0000313" key="8">
    <source>
        <dbReference type="RefSeq" id="XP_018843641.1"/>
    </source>
</evidence>
<dbReference type="SUPFAM" id="SSF57667">
    <property type="entry name" value="beta-beta-alpha zinc fingers"/>
    <property type="match status" value="1"/>
</dbReference>
<dbReference type="InterPro" id="IPR013087">
    <property type="entry name" value="Znf_C2H2_type"/>
</dbReference>
<keyword evidence="3" id="KW-0863">Zinc-finger</keyword>
<dbReference type="InterPro" id="IPR044246">
    <property type="entry name" value="ZFP3-like"/>
</dbReference>
<reference evidence="8" key="1">
    <citation type="submission" date="2025-08" db="UniProtKB">
        <authorList>
            <consortium name="RefSeq"/>
        </authorList>
    </citation>
    <scope>IDENTIFICATION</scope>
    <source>
        <tissue evidence="8">Leaves</tissue>
    </source>
</reference>
<keyword evidence="7" id="KW-1185">Reference proteome</keyword>
<evidence type="ECO:0000256" key="1">
    <source>
        <dbReference type="ARBA" id="ARBA00004123"/>
    </source>
</evidence>
<name>A0A2I4GID0_JUGRE</name>
<evidence type="ECO:0000313" key="7">
    <source>
        <dbReference type="Proteomes" id="UP000235220"/>
    </source>
</evidence>
<feature type="region of interest" description="Disordered" evidence="6">
    <location>
        <begin position="186"/>
        <end position="211"/>
    </location>
</feature>
<proteinExistence type="predicted"/>
<keyword evidence="2" id="KW-0479">Metal-binding</keyword>
<dbReference type="Gene3D" id="3.30.160.60">
    <property type="entry name" value="Classic Zinc Finger"/>
    <property type="match status" value="1"/>
</dbReference>
<protein>
    <submittedName>
        <fullName evidence="8">Zinc finger protein 6-like</fullName>
    </submittedName>
</protein>
<feature type="compositionally biased region" description="Low complexity" evidence="6">
    <location>
        <begin position="186"/>
        <end position="199"/>
    </location>
</feature>
<dbReference type="Proteomes" id="UP000235220">
    <property type="component" value="Chromosome 3"/>
</dbReference>
<dbReference type="InterPro" id="IPR036236">
    <property type="entry name" value="Znf_C2H2_sf"/>
</dbReference>
<evidence type="ECO:0000256" key="3">
    <source>
        <dbReference type="ARBA" id="ARBA00022771"/>
    </source>
</evidence>
<dbReference type="GO" id="GO:0009788">
    <property type="term" value="P:negative regulation of abscisic acid-activated signaling pathway"/>
    <property type="evidence" value="ECO:0007669"/>
    <property type="project" value="InterPro"/>
</dbReference>
<dbReference type="OrthoDB" id="1736050at2759"/>
<keyword evidence="4" id="KW-0862">Zinc</keyword>
<dbReference type="PROSITE" id="PS00028">
    <property type="entry name" value="ZINC_FINGER_C2H2_1"/>
    <property type="match status" value="1"/>
</dbReference>